<reference evidence="1 2" key="1">
    <citation type="submission" date="2019-05" db="EMBL/GenBank/DDBJ databases">
        <title>Another draft genome of Portunus trituberculatus and its Hox gene families provides insights of decapod evolution.</title>
        <authorList>
            <person name="Jeong J.-H."/>
            <person name="Song I."/>
            <person name="Kim S."/>
            <person name="Choi T."/>
            <person name="Kim D."/>
            <person name="Ryu S."/>
            <person name="Kim W."/>
        </authorList>
    </citation>
    <scope>NUCLEOTIDE SEQUENCE [LARGE SCALE GENOMIC DNA]</scope>
    <source>
        <tissue evidence="1">Muscle</tissue>
    </source>
</reference>
<gene>
    <name evidence="1" type="ORF">E2C01_044658</name>
</gene>
<accession>A0A5B7G2X1</accession>
<proteinExistence type="predicted"/>
<dbReference type="AlphaFoldDB" id="A0A5B7G2X1"/>
<evidence type="ECO:0000313" key="2">
    <source>
        <dbReference type="Proteomes" id="UP000324222"/>
    </source>
</evidence>
<sequence>MEMGKSNIRPMWEYKMGEEIIMKRNEEKDLGKTLTNIRMVFIYMDKSMIKKIISVMIRLNWHMQQ</sequence>
<dbReference type="EMBL" id="VSRR010009759">
    <property type="protein sequence ID" value="MPC50824.1"/>
    <property type="molecule type" value="Genomic_DNA"/>
</dbReference>
<name>A0A5B7G2X1_PORTR</name>
<protein>
    <submittedName>
        <fullName evidence="1">Uncharacterized protein</fullName>
    </submittedName>
</protein>
<keyword evidence="2" id="KW-1185">Reference proteome</keyword>
<dbReference type="Proteomes" id="UP000324222">
    <property type="component" value="Unassembled WGS sequence"/>
</dbReference>
<organism evidence="1 2">
    <name type="scientific">Portunus trituberculatus</name>
    <name type="common">Swimming crab</name>
    <name type="synonym">Neptunus trituberculatus</name>
    <dbReference type="NCBI Taxonomy" id="210409"/>
    <lineage>
        <taxon>Eukaryota</taxon>
        <taxon>Metazoa</taxon>
        <taxon>Ecdysozoa</taxon>
        <taxon>Arthropoda</taxon>
        <taxon>Crustacea</taxon>
        <taxon>Multicrustacea</taxon>
        <taxon>Malacostraca</taxon>
        <taxon>Eumalacostraca</taxon>
        <taxon>Eucarida</taxon>
        <taxon>Decapoda</taxon>
        <taxon>Pleocyemata</taxon>
        <taxon>Brachyura</taxon>
        <taxon>Eubrachyura</taxon>
        <taxon>Portunoidea</taxon>
        <taxon>Portunidae</taxon>
        <taxon>Portuninae</taxon>
        <taxon>Portunus</taxon>
    </lineage>
</organism>
<evidence type="ECO:0000313" key="1">
    <source>
        <dbReference type="EMBL" id="MPC50824.1"/>
    </source>
</evidence>
<comment type="caution">
    <text evidence="1">The sequence shown here is derived from an EMBL/GenBank/DDBJ whole genome shotgun (WGS) entry which is preliminary data.</text>
</comment>